<dbReference type="Proteomes" id="UP001216253">
    <property type="component" value="Unassembled WGS sequence"/>
</dbReference>
<dbReference type="RefSeq" id="WP_275230115.1">
    <property type="nucleotide sequence ID" value="NZ_JARESE010000070.1"/>
</dbReference>
<reference evidence="6 7" key="1">
    <citation type="submission" date="2023-03" db="EMBL/GenBank/DDBJ databases">
        <title>NovoSphingobium album sp. nov. isolated from polycyclic aromatic hydrocarbons- and heavy-metal polluted soil.</title>
        <authorList>
            <person name="Liu Z."/>
            <person name="Wang K."/>
        </authorList>
    </citation>
    <scope>NUCLEOTIDE SEQUENCE [LARGE SCALE GENOMIC DNA]</scope>
    <source>
        <strain evidence="6 7">H3SJ31-1</strain>
    </source>
</reference>
<evidence type="ECO:0000313" key="7">
    <source>
        <dbReference type="Proteomes" id="UP001216253"/>
    </source>
</evidence>
<name>A0ABT5WVU0_9SPHN</name>
<proteinExistence type="inferred from homology"/>
<evidence type="ECO:0000313" key="6">
    <source>
        <dbReference type="EMBL" id="MDE8653998.1"/>
    </source>
</evidence>
<protein>
    <submittedName>
        <fullName evidence="6">Aldehyde dehydrogenase family protein</fullName>
    </submittedName>
</protein>
<organism evidence="6 7">
    <name type="scientific">Novosphingobium album</name>
    <name type="common">ex Liu et al. 2023</name>
    <dbReference type="NCBI Taxonomy" id="3031130"/>
    <lineage>
        <taxon>Bacteria</taxon>
        <taxon>Pseudomonadati</taxon>
        <taxon>Pseudomonadota</taxon>
        <taxon>Alphaproteobacteria</taxon>
        <taxon>Sphingomonadales</taxon>
        <taxon>Sphingomonadaceae</taxon>
        <taxon>Novosphingobium</taxon>
    </lineage>
</organism>
<sequence>MASLLTEKSFEISNFCGRGLLDYTGYIDGAFVRGEGAAFAVENPSDESVVAQVTGVSPAQVEAAIAAARRAFDDGAWSGLAMKERAAAMTRFGEALRKRADRLKELAIVEAGCPVSSSVMMAQVHAPLRMTDEIIDMFLRLPEIEENPIPLHERVNAHFVIQSLKRWSPLGVVSAISAYNVPLYTAFWKVVPGLMAGNSVVLRPNPLTPISAMIFAEAADEAGLPRGVMNVVVEGGLDGGRLMTTDPRVDLVSFTGSCTVGARVAEQAAPTLKRLVLELGGKSAQIFLPDSVDKAVMHGMIVCTSHAGQGCVLGTRMFVPEEAKGQVLDGLAAAMAQVKIGPASDPATQLGPVISAAQRARCEHFTQAAVAAGGTVVTGGKRPAGLDKGFYFEPTVLDLPDNANPAAQEEIFGPVVGVIGYRDLDHAVRMANDSRYGLSGFVHGKDRPLALQTALRMRSGAINVNGALMSSYASGGGIKMSGLGRERGVEGLREFQMLTTLNIGA</sequence>
<keyword evidence="2 4" id="KW-0560">Oxidoreductase</keyword>
<dbReference type="PANTHER" id="PTHR42804:SF1">
    <property type="entry name" value="ALDEHYDE DEHYDROGENASE-RELATED"/>
    <property type="match status" value="1"/>
</dbReference>
<gene>
    <name evidence="6" type="ORF">PYV00_20095</name>
</gene>
<dbReference type="SUPFAM" id="SSF53720">
    <property type="entry name" value="ALDH-like"/>
    <property type="match status" value="1"/>
</dbReference>
<dbReference type="Gene3D" id="3.40.309.10">
    <property type="entry name" value="Aldehyde Dehydrogenase, Chain A, domain 2"/>
    <property type="match status" value="1"/>
</dbReference>
<dbReference type="Pfam" id="PF00171">
    <property type="entry name" value="Aldedh"/>
    <property type="match status" value="1"/>
</dbReference>
<feature type="active site" evidence="3">
    <location>
        <position position="278"/>
    </location>
</feature>
<evidence type="ECO:0000256" key="1">
    <source>
        <dbReference type="ARBA" id="ARBA00009986"/>
    </source>
</evidence>
<dbReference type="PROSITE" id="PS00687">
    <property type="entry name" value="ALDEHYDE_DEHYDR_GLU"/>
    <property type="match status" value="1"/>
</dbReference>
<evidence type="ECO:0000256" key="3">
    <source>
        <dbReference type="PROSITE-ProRule" id="PRU10007"/>
    </source>
</evidence>
<comment type="similarity">
    <text evidence="1 4">Belongs to the aldehyde dehydrogenase family.</text>
</comment>
<dbReference type="InterPro" id="IPR016162">
    <property type="entry name" value="Ald_DH_N"/>
</dbReference>
<evidence type="ECO:0000259" key="5">
    <source>
        <dbReference type="Pfam" id="PF00171"/>
    </source>
</evidence>
<evidence type="ECO:0000256" key="4">
    <source>
        <dbReference type="RuleBase" id="RU003345"/>
    </source>
</evidence>
<dbReference type="InterPro" id="IPR015590">
    <property type="entry name" value="Aldehyde_DH_dom"/>
</dbReference>
<comment type="caution">
    <text evidence="6">The sequence shown here is derived from an EMBL/GenBank/DDBJ whole genome shotgun (WGS) entry which is preliminary data.</text>
</comment>
<evidence type="ECO:0000256" key="2">
    <source>
        <dbReference type="ARBA" id="ARBA00023002"/>
    </source>
</evidence>
<dbReference type="EMBL" id="JARESE010000070">
    <property type="protein sequence ID" value="MDE8653998.1"/>
    <property type="molecule type" value="Genomic_DNA"/>
</dbReference>
<dbReference type="Gene3D" id="3.40.605.10">
    <property type="entry name" value="Aldehyde Dehydrogenase, Chain A, domain 1"/>
    <property type="match status" value="1"/>
</dbReference>
<dbReference type="InterPro" id="IPR016163">
    <property type="entry name" value="Ald_DH_C"/>
</dbReference>
<dbReference type="InterPro" id="IPR016161">
    <property type="entry name" value="Ald_DH/histidinol_DH"/>
</dbReference>
<feature type="domain" description="Aldehyde dehydrogenase" evidence="5">
    <location>
        <begin position="32"/>
        <end position="498"/>
    </location>
</feature>
<keyword evidence="7" id="KW-1185">Reference proteome</keyword>
<accession>A0ABT5WVU0</accession>
<dbReference type="InterPro" id="IPR029510">
    <property type="entry name" value="Ald_DH_CS_GLU"/>
</dbReference>
<dbReference type="PANTHER" id="PTHR42804">
    <property type="entry name" value="ALDEHYDE DEHYDROGENASE"/>
    <property type="match status" value="1"/>
</dbReference>